<evidence type="ECO:0000313" key="1">
    <source>
        <dbReference type="EMBL" id="CAI9151781.1"/>
    </source>
</evidence>
<accession>A0ABN8XRK2</accession>
<gene>
    <name evidence="1" type="ORF">MRATA1EN1_LOCUS743</name>
</gene>
<reference evidence="1" key="1">
    <citation type="submission" date="2023-04" db="EMBL/GenBank/DDBJ databases">
        <authorList>
            <consortium name="ELIXIR-Norway"/>
        </authorList>
    </citation>
    <scope>NUCLEOTIDE SEQUENCE [LARGE SCALE GENOMIC DNA]</scope>
</reference>
<protein>
    <submittedName>
        <fullName evidence="1">Uncharacterized protein</fullName>
    </submittedName>
</protein>
<sequence length="102" mass="10971">MDEETDGQGSKVPALIRNLGADLPVKNHVTLLCLHGTGVKMGVSGLQEYHKDQKSLPPSEDPTLGLSIPGQAVRPSGQTLCSQTAIYLMVLSLLLFLLEKLF</sequence>
<keyword evidence="2" id="KW-1185">Reference proteome</keyword>
<name>A0ABN8XRK2_RANTA</name>
<dbReference type="EMBL" id="OX459937">
    <property type="protein sequence ID" value="CAI9151781.1"/>
    <property type="molecule type" value="Genomic_DNA"/>
</dbReference>
<proteinExistence type="predicted"/>
<dbReference type="Proteomes" id="UP001176941">
    <property type="component" value="Chromosome 1"/>
</dbReference>
<organism evidence="1 2">
    <name type="scientific">Rangifer tarandus platyrhynchus</name>
    <name type="common">Svalbard reindeer</name>
    <dbReference type="NCBI Taxonomy" id="3082113"/>
    <lineage>
        <taxon>Eukaryota</taxon>
        <taxon>Metazoa</taxon>
        <taxon>Chordata</taxon>
        <taxon>Craniata</taxon>
        <taxon>Vertebrata</taxon>
        <taxon>Euteleostomi</taxon>
        <taxon>Mammalia</taxon>
        <taxon>Eutheria</taxon>
        <taxon>Laurasiatheria</taxon>
        <taxon>Artiodactyla</taxon>
        <taxon>Ruminantia</taxon>
        <taxon>Pecora</taxon>
        <taxon>Cervidae</taxon>
        <taxon>Odocoileinae</taxon>
        <taxon>Rangifer</taxon>
    </lineage>
</organism>
<evidence type="ECO:0000313" key="2">
    <source>
        <dbReference type="Proteomes" id="UP001176941"/>
    </source>
</evidence>